<dbReference type="InterPro" id="IPR000182">
    <property type="entry name" value="GNAT_dom"/>
</dbReference>
<sequence>MLLRLEPLTEQDGQTICEWRYPSPYELFRWPNWESMAKDGLEFGDPRIREEQYLAVRTAHNGQLVGYVQLFPMDRTLRIGMGLRPDCCDRGWGTILAAMVVKEAQRRQPDAEIDLEVERWNKRAIRVYEKAGFTITDEYERRASHGTVNVLCMVWHNR</sequence>
<dbReference type="Proteomes" id="UP000502248">
    <property type="component" value="Chromosome"/>
</dbReference>
<feature type="domain" description="N-acetyltransferase" evidence="1">
    <location>
        <begin position="3"/>
        <end position="158"/>
    </location>
</feature>
<dbReference type="Pfam" id="PF00583">
    <property type="entry name" value="Acetyltransf_1"/>
    <property type="match status" value="1"/>
</dbReference>
<dbReference type="Gene3D" id="3.40.630.30">
    <property type="match status" value="1"/>
</dbReference>
<dbReference type="EMBL" id="CP051680">
    <property type="protein sequence ID" value="QJD88317.1"/>
    <property type="molecule type" value="Genomic_DNA"/>
</dbReference>
<reference evidence="2 3" key="1">
    <citation type="submission" date="2020-04" db="EMBL/GenBank/DDBJ databases">
        <title>Genome sequencing of novel species.</title>
        <authorList>
            <person name="Heo J."/>
            <person name="Kim S.-J."/>
            <person name="Kim J.-S."/>
            <person name="Hong S.-B."/>
            <person name="Kwon S.-W."/>
        </authorList>
    </citation>
    <scope>NUCLEOTIDE SEQUENCE [LARGE SCALE GENOMIC DNA]</scope>
    <source>
        <strain evidence="2 3">MFER-1</strain>
    </source>
</reference>
<keyword evidence="2" id="KW-0808">Transferase</keyword>
<evidence type="ECO:0000313" key="2">
    <source>
        <dbReference type="EMBL" id="QJD88317.1"/>
    </source>
</evidence>
<name>A0A7Z2VS58_9BACL</name>
<evidence type="ECO:0000259" key="1">
    <source>
        <dbReference type="PROSITE" id="PS51186"/>
    </source>
</evidence>
<dbReference type="InterPro" id="IPR016181">
    <property type="entry name" value="Acyl_CoA_acyltransferase"/>
</dbReference>
<dbReference type="GO" id="GO:0016747">
    <property type="term" value="F:acyltransferase activity, transferring groups other than amino-acyl groups"/>
    <property type="evidence" value="ECO:0007669"/>
    <property type="project" value="InterPro"/>
</dbReference>
<dbReference type="AlphaFoldDB" id="A0A7Z2VS58"/>
<dbReference type="PROSITE" id="PS51186">
    <property type="entry name" value="GNAT"/>
    <property type="match status" value="1"/>
</dbReference>
<dbReference type="SUPFAM" id="SSF55729">
    <property type="entry name" value="Acyl-CoA N-acyltransferases (Nat)"/>
    <property type="match status" value="1"/>
</dbReference>
<evidence type="ECO:0000313" key="3">
    <source>
        <dbReference type="Proteomes" id="UP000502248"/>
    </source>
</evidence>
<protein>
    <submittedName>
        <fullName evidence="2">GNAT family N-acetyltransferase</fullName>
    </submittedName>
</protein>
<organism evidence="2 3">
    <name type="scientific">Cohnella herbarum</name>
    <dbReference type="NCBI Taxonomy" id="2728023"/>
    <lineage>
        <taxon>Bacteria</taxon>
        <taxon>Bacillati</taxon>
        <taxon>Bacillota</taxon>
        <taxon>Bacilli</taxon>
        <taxon>Bacillales</taxon>
        <taxon>Paenibacillaceae</taxon>
        <taxon>Cohnella</taxon>
    </lineage>
</organism>
<accession>A0A7Z2VS58</accession>
<keyword evidence="3" id="KW-1185">Reference proteome</keyword>
<dbReference type="KEGG" id="cheb:HH215_24020"/>
<proteinExistence type="predicted"/>
<gene>
    <name evidence="2" type="ORF">HH215_24020</name>
</gene>